<gene>
    <name evidence="6" type="ORF">IQ251_16290</name>
</gene>
<evidence type="ECO:0000259" key="5">
    <source>
        <dbReference type="Pfam" id="PF07859"/>
    </source>
</evidence>
<dbReference type="Proteomes" id="UP000598360">
    <property type="component" value="Unassembled WGS sequence"/>
</dbReference>
<feature type="region of interest" description="Disordered" evidence="4">
    <location>
        <begin position="26"/>
        <end position="59"/>
    </location>
</feature>
<dbReference type="PANTHER" id="PTHR48081:SF8">
    <property type="entry name" value="ALPHA_BETA HYDROLASE FOLD-3 DOMAIN-CONTAINING PROTEIN-RELATED"/>
    <property type="match status" value="1"/>
</dbReference>
<dbReference type="InterPro" id="IPR033140">
    <property type="entry name" value="Lipase_GDXG_put_SER_AS"/>
</dbReference>
<evidence type="ECO:0000313" key="7">
    <source>
        <dbReference type="Proteomes" id="UP000598360"/>
    </source>
</evidence>
<evidence type="ECO:0000256" key="1">
    <source>
        <dbReference type="ARBA" id="ARBA00010515"/>
    </source>
</evidence>
<evidence type="ECO:0000256" key="3">
    <source>
        <dbReference type="PROSITE-ProRule" id="PRU10038"/>
    </source>
</evidence>
<comment type="similarity">
    <text evidence="1">Belongs to the 'GDXG' lipolytic enzyme family.</text>
</comment>
<protein>
    <submittedName>
        <fullName evidence="6">Alpha/beta hydrolase</fullName>
    </submittedName>
</protein>
<dbReference type="RefSeq" id="WP_193929454.1">
    <property type="nucleotide sequence ID" value="NZ_JADEYC010000030.1"/>
</dbReference>
<dbReference type="InterPro" id="IPR013094">
    <property type="entry name" value="AB_hydrolase_3"/>
</dbReference>
<proteinExistence type="inferred from homology"/>
<name>A0A929FYN8_9PSEU</name>
<dbReference type="Pfam" id="PF07859">
    <property type="entry name" value="Abhydrolase_3"/>
    <property type="match status" value="1"/>
</dbReference>
<sequence length="312" mass="33743">MFDDEIARFLEVLDRGFPPVHEMTPQQAREAVSARRADRAPEPVHEVTEHQLSTPDDGPLLRVYRPHGEPGAPAVVFCHGGGFVLCDLDSHDAFCRWLCRTCSVVVVSVGYRRAPEHPAPAAAEDAYRALRWTAEECAGIDADRIAVAGDSAGGNLAAVSCLLARERSGPRPAGQVLLYPMIDPNCDTASQHRYATGHFTTRAALRWYWHQYLGTAAPPEPQCAVAPMRAAQHTGLPPAVVVTAGLDPLSDEGRAYAATLRAAGVPLVHRHHPDLFHGFATVEGLDAASCARELLAADVRDLFDRRTAEVVA</sequence>
<comment type="caution">
    <text evidence="6">The sequence shown here is derived from an EMBL/GenBank/DDBJ whole genome shotgun (WGS) entry which is preliminary data.</text>
</comment>
<keyword evidence="7" id="KW-1185">Reference proteome</keyword>
<accession>A0A929FYN8</accession>
<keyword evidence="2 6" id="KW-0378">Hydrolase</keyword>
<evidence type="ECO:0000313" key="6">
    <source>
        <dbReference type="EMBL" id="MBE9376011.1"/>
    </source>
</evidence>
<feature type="active site" evidence="3">
    <location>
        <position position="151"/>
    </location>
</feature>
<evidence type="ECO:0000256" key="2">
    <source>
        <dbReference type="ARBA" id="ARBA00022801"/>
    </source>
</evidence>
<dbReference type="Gene3D" id="3.40.50.1820">
    <property type="entry name" value="alpha/beta hydrolase"/>
    <property type="match status" value="1"/>
</dbReference>
<feature type="domain" description="Alpha/beta hydrolase fold-3" evidence="5">
    <location>
        <begin position="75"/>
        <end position="280"/>
    </location>
</feature>
<dbReference type="SUPFAM" id="SSF53474">
    <property type="entry name" value="alpha/beta-Hydrolases"/>
    <property type="match status" value="1"/>
</dbReference>
<dbReference type="PROSITE" id="PS01174">
    <property type="entry name" value="LIPASE_GDXG_SER"/>
    <property type="match status" value="1"/>
</dbReference>
<dbReference type="AlphaFoldDB" id="A0A929FYN8"/>
<dbReference type="PANTHER" id="PTHR48081">
    <property type="entry name" value="AB HYDROLASE SUPERFAMILY PROTEIN C4A8.06C"/>
    <property type="match status" value="1"/>
</dbReference>
<evidence type="ECO:0000256" key="4">
    <source>
        <dbReference type="SAM" id="MobiDB-lite"/>
    </source>
</evidence>
<reference evidence="6" key="1">
    <citation type="submission" date="2020-10" db="EMBL/GenBank/DDBJ databases">
        <title>Diversity and distribution of actinomycetes associated with coral in the coast of Hainan.</title>
        <authorList>
            <person name="Li F."/>
        </authorList>
    </citation>
    <scope>NUCLEOTIDE SEQUENCE</scope>
    <source>
        <strain evidence="6">HNM0983</strain>
    </source>
</reference>
<dbReference type="GO" id="GO:0016787">
    <property type="term" value="F:hydrolase activity"/>
    <property type="evidence" value="ECO:0007669"/>
    <property type="project" value="UniProtKB-KW"/>
</dbReference>
<organism evidence="6 7">
    <name type="scientific">Saccharopolyspora montiporae</name>
    <dbReference type="NCBI Taxonomy" id="2781240"/>
    <lineage>
        <taxon>Bacteria</taxon>
        <taxon>Bacillati</taxon>
        <taxon>Actinomycetota</taxon>
        <taxon>Actinomycetes</taxon>
        <taxon>Pseudonocardiales</taxon>
        <taxon>Pseudonocardiaceae</taxon>
        <taxon>Saccharopolyspora</taxon>
    </lineage>
</organism>
<dbReference type="InterPro" id="IPR029058">
    <property type="entry name" value="AB_hydrolase_fold"/>
</dbReference>
<feature type="compositionally biased region" description="Basic and acidic residues" evidence="4">
    <location>
        <begin position="32"/>
        <end position="49"/>
    </location>
</feature>
<dbReference type="EMBL" id="JADEYC010000030">
    <property type="protein sequence ID" value="MBE9376011.1"/>
    <property type="molecule type" value="Genomic_DNA"/>
</dbReference>
<dbReference type="InterPro" id="IPR050300">
    <property type="entry name" value="GDXG_lipolytic_enzyme"/>
</dbReference>